<evidence type="ECO:0000313" key="2">
    <source>
        <dbReference type="EMBL" id="KAH3809722.1"/>
    </source>
</evidence>
<feature type="compositionally biased region" description="Polar residues" evidence="1">
    <location>
        <begin position="36"/>
        <end position="51"/>
    </location>
</feature>
<reference evidence="2" key="2">
    <citation type="submission" date="2020-11" db="EMBL/GenBank/DDBJ databases">
        <authorList>
            <person name="McCartney M.A."/>
            <person name="Auch B."/>
            <person name="Kono T."/>
            <person name="Mallez S."/>
            <person name="Becker A."/>
            <person name="Gohl D.M."/>
            <person name="Silverstein K.A.T."/>
            <person name="Koren S."/>
            <person name="Bechman K.B."/>
            <person name="Herman A."/>
            <person name="Abrahante J.E."/>
            <person name="Garbe J."/>
        </authorList>
    </citation>
    <scope>NUCLEOTIDE SEQUENCE</scope>
    <source>
        <strain evidence="2">Duluth1</strain>
        <tissue evidence="2">Whole animal</tissue>
    </source>
</reference>
<reference evidence="2" key="1">
    <citation type="journal article" date="2019" name="bioRxiv">
        <title>The Genome of the Zebra Mussel, Dreissena polymorpha: A Resource for Invasive Species Research.</title>
        <authorList>
            <person name="McCartney M.A."/>
            <person name="Auch B."/>
            <person name="Kono T."/>
            <person name="Mallez S."/>
            <person name="Zhang Y."/>
            <person name="Obille A."/>
            <person name="Becker A."/>
            <person name="Abrahante J.E."/>
            <person name="Garbe J."/>
            <person name="Badalamenti J.P."/>
            <person name="Herman A."/>
            <person name="Mangelson H."/>
            <person name="Liachko I."/>
            <person name="Sullivan S."/>
            <person name="Sone E.D."/>
            <person name="Koren S."/>
            <person name="Silverstein K.A.T."/>
            <person name="Beckman K.B."/>
            <person name="Gohl D.M."/>
        </authorList>
    </citation>
    <scope>NUCLEOTIDE SEQUENCE</scope>
    <source>
        <strain evidence="2">Duluth1</strain>
        <tissue evidence="2">Whole animal</tissue>
    </source>
</reference>
<comment type="caution">
    <text evidence="2">The sequence shown here is derived from an EMBL/GenBank/DDBJ whole genome shotgun (WGS) entry which is preliminary data.</text>
</comment>
<feature type="region of interest" description="Disordered" evidence="1">
    <location>
        <begin position="1"/>
        <end position="51"/>
    </location>
</feature>
<protein>
    <submittedName>
        <fullName evidence="2">Uncharacterized protein</fullName>
    </submittedName>
</protein>
<dbReference type="AlphaFoldDB" id="A0A9D4JJG8"/>
<evidence type="ECO:0000256" key="1">
    <source>
        <dbReference type="SAM" id="MobiDB-lite"/>
    </source>
</evidence>
<evidence type="ECO:0000313" key="3">
    <source>
        <dbReference type="Proteomes" id="UP000828390"/>
    </source>
</evidence>
<gene>
    <name evidence="2" type="ORF">DPMN_138098</name>
</gene>
<organism evidence="2 3">
    <name type="scientific">Dreissena polymorpha</name>
    <name type="common">Zebra mussel</name>
    <name type="synonym">Mytilus polymorpha</name>
    <dbReference type="NCBI Taxonomy" id="45954"/>
    <lineage>
        <taxon>Eukaryota</taxon>
        <taxon>Metazoa</taxon>
        <taxon>Spiralia</taxon>
        <taxon>Lophotrochozoa</taxon>
        <taxon>Mollusca</taxon>
        <taxon>Bivalvia</taxon>
        <taxon>Autobranchia</taxon>
        <taxon>Heteroconchia</taxon>
        <taxon>Euheterodonta</taxon>
        <taxon>Imparidentia</taxon>
        <taxon>Neoheterodontei</taxon>
        <taxon>Myida</taxon>
        <taxon>Dreissenoidea</taxon>
        <taxon>Dreissenidae</taxon>
        <taxon>Dreissena</taxon>
    </lineage>
</organism>
<proteinExistence type="predicted"/>
<sequence>MDKQGMPRGRTWRWKSHMASWGKRPEGGRMKRNKTPRSQPEAQAAENAQSD</sequence>
<dbReference type="EMBL" id="JAIWYP010000006">
    <property type="protein sequence ID" value="KAH3809722.1"/>
    <property type="molecule type" value="Genomic_DNA"/>
</dbReference>
<name>A0A9D4JJG8_DREPO</name>
<accession>A0A9D4JJG8</accession>
<dbReference type="Proteomes" id="UP000828390">
    <property type="component" value="Unassembled WGS sequence"/>
</dbReference>
<keyword evidence="3" id="KW-1185">Reference proteome</keyword>